<name>A0A1R0XAW0_9BACL</name>
<dbReference type="EMBL" id="MKQP01000018">
    <property type="protein sequence ID" value="OMD32088.1"/>
    <property type="molecule type" value="Genomic_DNA"/>
</dbReference>
<gene>
    <name evidence="1" type="ORF">BJP51_15955</name>
</gene>
<dbReference type="AlphaFoldDB" id="A0A1R0XAW0"/>
<proteinExistence type="predicted"/>
<reference evidence="1 2" key="1">
    <citation type="submission" date="2016-10" db="EMBL/GenBank/DDBJ databases">
        <title>Paenibacillus species isolates.</title>
        <authorList>
            <person name="Beno S.M."/>
        </authorList>
    </citation>
    <scope>NUCLEOTIDE SEQUENCE [LARGE SCALE GENOMIC DNA]</scope>
    <source>
        <strain evidence="1 2">FSL H7-0604</strain>
    </source>
</reference>
<comment type="caution">
    <text evidence="1">The sequence shown here is derived from an EMBL/GenBank/DDBJ whole genome shotgun (WGS) entry which is preliminary data.</text>
</comment>
<dbReference type="RefSeq" id="WP_076179070.1">
    <property type="nucleotide sequence ID" value="NZ_MKQP01000018.1"/>
</dbReference>
<evidence type="ECO:0000313" key="1">
    <source>
        <dbReference type="EMBL" id="OMD32088.1"/>
    </source>
</evidence>
<organism evidence="1 2">
    <name type="scientific">Paenibacillus odorifer</name>
    <dbReference type="NCBI Taxonomy" id="189426"/>
    <lineage>
        <taxon>Bacteria</taxon>
        <taxon>Bacillati</taxon>
        <taxon>Bacillota</taxon>
        <taxon>Bacilli</taxon>
        <taxon>Bacillales</taxon>
        <taxon>Paenibacillaceae</taxon>
        <taxon>Paenibacillus</taxon>
    </lineage>
</organism>
<sequence>MALSMRSELESGIVLEESYVRIQSLSGNKNVISISVEVFGSQSLCEEGKQPISFKGYFFTPSNEETAPRWDKQAYEYLKTLPEFENATDILE</sequence>
<dbReference type="Proteomes" id="UP000187465">
    <property type="component" value="Unassembled WGS sequence"/>
</dbReference>
<accession>A0A1R0XAW0</accession>
<evidence type="ECO:0000313" key="2">
    <source>
        <dbReference type="Proteomes" id="UP000187465"/>
    </source>
</evidence>
<protein>
    <submittedName>
        <fullName evidence="1">Uncharacterized protein</fullName>
    </submittedName>
</protein>